<evidence type="ECO:0000313" key="8">
    <source>
        <dbReference type="EMBL" id="KAJ0396587.1"/>
    </source>
</evidence>
<evidence type="ECO:0000259" key="7">
    <source>
        <dbReference type="Pfam" id="PF08600"/>
    </source>
</evidence>
<keyword evidence="9" id="KW-1185">Reference proteome</keyword>
<gene>
    <name evidence="8" type="ORF">P43SY_003328</name>
</gene>
<organism evidence="8 9">
    <name type="scientific">Pythium insidiosum</name>
    <name type="common">Pythiosis disease agent</name>
    <dbReference type="NCBI Taxonomy" id="114742"/>
    <lineage>
        <taxon>Eukaryota</taxon>
        <taxon>Sar</taxon>
        <taxon>Stramenopiles</taxon>
        <taxon>Oomycota</taxon>
        <taxon>Peronosporomycetes</taxon>
        <taxon>Pythiales</taxon>
        <taxon>Pythiaceae</taxon>
        <taxon>Pythium</taxon>
    </lineage>
</organism>
<evidence type="ECO:0008006" key="10">
    <source>
        <dbReference type="Google" id="ProtNLM"/>
    </source>
</evidence>
<protein>
    <recommendedName>
        <fullName evidence="10">C3HC-type domain-containing protein</fullName>
    </recommendedName>
</protein>
<feature type="domain" description="NuBaID C-terminal" evidence="7">
    <location>
        <begin position="245"/>
        <end position="304"/>
    </location>
</feature>
<comment type="caution">
    <text evidence="8">The sequence shown here is derived from an EMBL/GenBank/DDBJ whole genome shotgun (WGS) entry which is preliminary data.</text>
</comment>
<accession>A0AAD5LFW5</accession>
<dbReference type="Pfam" id="PF07967">
    <property type="entry name" value="zf-C3HC"/>
    <property type="match status" value="1"/>
</dbReference>
<evidence type="ECO:0000256" key="1">
    <source>
        <dbReference type="ARBA" id="ARBA00004123"/>
    </source>
</evidence>
<dbReference type="InterPro" id="IPR012935">
    <property type="entry name" value="NuBaID_N"/>
</dbReference>
<reference evidence="8" key="1">
    <citation type="submission" date="2021-12" db="EMBL/GenBank/DDBJ databases">
        <title>Prjna785345.</title>
        <authorList>
            <person name="Rujirawat T."/>
            <person name="Krajaejun T."/>
        </authorList>
    </citation>
    <scope>NUCLEOTIDE SEQUENCE</scope>
    <source>
        <strain evidence="8">Pi057C3</strain>
    </source>
</reference>
<dbReference type="InterPro" id="IPR013909">
    <property type="entry name" value="NuBaID_C"/>
</dbReference>
<evidence type="ECO:0000256" key="3">
    <source>
        <dbReference type="ARBA" id="ARBA00022771"/>
    </source>
</evidence>
<dbReference type="AlphaFoldDB" id="A0AAD5LFW5"/>
<dbReference type="GO" id="GO:0005634">
    <property type="term" value="C:nucleus"/>
    <property type="evidence" value="ECO:0007669"/>
    <property type="project" value="UniProtKB-SubCell"/>
</dbReference>
<proteinExistence type="predicted"/>
<evidence type="ECO:0000259" key="6">
    <source>
        <dbReference type="Pfam" id="PF07967"/>
    </source>
</evidence>
<evidence type="ECO:0000313" key="9">
    <source>
        <dbReference type="Proteomes" id="UP001209570"/>
    </source>
</evidence>
<comment type="subcellular location">
    <subcellularLocation>
        <location evidence="1">Nucleus</location>
    </subcellularLocation>
</comment>
<keyword evidence="3" id="KW-0863">Zinc-finger</keyword>
<evidence type="ECO:0000256" key="2">
    <source>
        <dbReference type="ARBA" id="ARBA00022723"/>
    </source>
</evidence>
<name>A0AAD5LFW5_PYTIN</name>
<dbReference type="Proteomes" id="UP001209570">
    <property type="component" value="Unassembled WGS sequence"/>
</dbReference>
<keyword evidence="2" id="KW-0479">Metal-binding</keyword>
<feature type="domain" description="C3HC-type" evidence="6">
    <location>
        <begin position="67"/>
        <end position="185"/>
    </location>
</feature>
<keyword evidence="5" id="KW-0539">Nucleus</keyword>
<dbReference type="PANTHER" id="PTHR15835:SF6">
    <property type="entry name" value="ZINC FINGER C3HC-TYPE PROTEIN 1"/>
    <property type="match status" value="1"/>
</dbReference>
<sequence>MEDESIASTDTITIERALKRWRDVTAPLDHDSVDHDAAVIASPSRFPAVRAPRDKCGTSTSAGCRAWSHSEFLARVASFAISTWFAKPLVLSPLACARHGWRNVGPEMLHCSSCEQFLCCFIDDSLGDDGVTRVADAFARELATGHASDCPWRENPSPESFVVLPVLSPPQVLETLVRRVQVFVDAVEKDERLQSLFERLSIASTTRSKVASDDAKEQRFRALLATRLSKGDSVSADVLWNVALVSIAGWKLGSQGDVELHCELCNRHVPLAVGDRDAHAFDPVAQHRWFCPWVNAQRRTEDTATQLRELINLLPDQRADGDATSIEEFIRLPGWRQNALALEHLSTQANDPKQQQQQQQAVGSTEDAAAQALSTVQAILGLTEYPL</sequence>
<dbReference type="PANTHER" id="PTHR15835">
    <property type="entry name" value="NUCLEAR-INTERACTING PARTNER OF ALK"/>
    <property type="match status" value="1"/>
</dbReference>
<keyword evidence="4" id="KW-0862">Zinc</keyword>
<dbReference type="Pfam" id="PF08600">
    <property type="entry name" value="NuBaID_C"/>
    <property type="match status" value="1"/>
</dbReference>
<evidence type="ECO:0000256" key="4">
    <source>
        <dbReference type="ARBA" id="ARBA00022833"/>
    </source>
</evidence>
<dbReference type="GO" id="GO:0008270">
    <property type="term" value="F:zinc ion binding"/>
    <property type="evidence" value="ECO:0007669"/>
    <property type="project" value="UniProtKB-KW"/>
</dbReference>
<dbReference type="EMBL" id="JAKCXM010000289">
    <property type="protein sequence ID" value="KAJ0396587.1"/>
    <property type="molecule type" value="Genomic_DNA"/>
</dbReference>
<evidence type="ECO:0000256" key="5">
    <source>
        <dbReference type="ARBA" id="ARBA00023242"/>
    </source>
</evidence>